<evidence type="ECO:0000256" key="1">
    <source>
        <dbReference type="SAM" id="MobiDB-lite"/>
    </source>
</evidence>
<dbReference type="Proteomes" id="UP000821866">
    <property type="component" value="Unassembled WGS sequence"/>
</dbReference>
<keyword evidence="3" id="KW-1185">Reference proteome</keyword>
<organism evidence="2 3">
    <name type="scientific">Rhipicephalus microplus</name>
    <name type="common">Cattle tick</name>
    <name type="synonym">Boophilus microplus</name>
    <dbReference type="NCBI Taxonomy" id="6941"/>
    <lineage>
        <taxon>Eukaryota</taxon>
        <taxon>Metazoa</taxon>
        <taxon>Ecdysozoa</taxon>
        <taxon>Arthropoda</taxon>
        <taxon>Chelicerata</taxon>
        <taxon>Arachnida</taxon>
        <taxon>Acari</taxon>
        <taxon>Parasitiformes</taxon>
        <taxon>Ixodida</taxon>
        <taxon>Ixodoidea</taxon>
        <taxon>Ixodidae</taxon>
        <taxon>Rhipicephalinae</taxon>
        <taxon>Rhipicephalus</taxon>
        <taxon>Boophilus</taxon>
    </lineage>
</organism>
<gene>
    <name evidence="2" type="ORF">HPB51_007680</name>
</gene>
<sequence length="568" mass="65454">MHRTYESYAAEIHFRKHLRLADQMIEFHWKLQLRLLRDVVDKVRVSATSNVHVAEGICLPDFVLEVLGLGPKFAVQPQKNKPELVSIVRQVSKRVPEDQATRIINEALIVNAVCKARTLSFSIRNKILPEDVRALFGGCTPSDGHRTRIMKIQRSEWLRQVRLFRAYLRAQMHRTYESYAAEIHFRKHLRLADQMIEFHWKLQLRLLRDLVDKVRVSATSNVHVAEGICLPDFVLEVLGLGPKFAVQPQKNKPELVSIVRQVSKRVPEDQATRIINEALIVNAVCKARTLSFSIRNKILPEDVRALFGGCTPSDGHRTRIMKIQRSEWLRQVRLFRAYLRAQMHRTYESYAAEIHFRKHLRLADQMIEFHWKLQLRLLRDVVDKVRVSATSNVHVAEGICLPDFVLEVLGLGPKFAVQPQKNKPELVSIVRQVSKRVPEDQATRIINEDEKTCWCYEPRASKPLLQFHSAHTKLVKRGIAKMCLSEALKKSCRCLMNESFRQQVSRLSNAGYPKSLVVSVAEGLHRKVLEKRCEGMDRMSQTFDSHPPARRRHDASADAAPQLLPLPN</sequence>
<comment type="caution">
    <text evidence="2">The sequence shown here is derived from an EMBL/GenBank/DDBJ whole genome shotgun (WGS) entry which is preliminary data.</text>
</comment>
<reference evidence="2" key="1">
    <citation type="journal article" date="2020" name="Cell">
        <title>Large-Scale Comparative Analyses of Tick Genomes Elucidate Their Genetic Diversity and Vector Capacities.</title>
        <authorList>
            <consortium name="Tick Genome and Microbiome Consortium (TIGMIC)"/>
            <person name="Jia N."/>
            <person name="Wang J."/>
            <person name="Shi W."/>
            <person name="Du L."/>
            <person name="Sun Y."/>
            <person name="Zhan W."/>
            <person name="Jiang J.F."/>
            <person name="Wang Q."/>
            <person name="Zhang B."/>
            <person name="Ji P."/>
            <person name="Bell-Sakyi L."/>
            <person name="Cui X.M."/>
            <person name="Yuan T.T."/>
            <person name="Jiang B.G."/>
            <person name="Yang W.F."/>
            <person name="Lam T.T."/>
            <person name="Chang Q.C."/>
            <person name="Ding S.J."/>
            <person name="Wang X.J."/>
            <person name="Zhu J.G."/>
            <person name="Ruan X.D."/>
            <person name="Zhao L."/>
            <person name="Wei J.T."/>
            <person name="Ye R.Z."/>
            <person name="Que T.C."/>
            <person name="Du C.H."/>
            <person name="Zhou Y.H."/>
            <person name="Cheng J.X."/>
            <person name="Dai P.F."/>
            <person name="Guo W.B."/>
            <person name="Han X.H."/>
            <person name="Huang E.J."/>
            <person name="Li L.F."/>
            <person name="Wei W."/>
            <person name="Gao Y.C."/>
            <person name="Liu J.Z."/>
            <person name="Shao H.Z."/>
            <person name="Wang X."/>
            <person name="Wang C.C."/>
            <person name="Yang T.C."/>
            <person name="Huo Q.B."/>
            <person name="Li W."/>
            <person name="Chen H.Y."/>
            <person name="Chen S.E."/>
            <person name="Zhou L.G."/>
            <person name="Ni X.B."/>
            <person name="Tian J.H."/>
            <person name="Sheng Y."/>
            <person name="Liu T."/>
            <person name="Pan Y.S."/>
            <person name="Xia L.Y."/>
            <person name="Li J."/>
            <person name="Zhao F."/>
            <person name="Cao W.C."/>
        </authorList>
    </citation>
    <scope>NUCLEOTIDE SEQUENCE</scope>
    <source>
        <strain evidence="2">Rmic-2018</strain>
    </source>
</reference>
<accession>A0A9J6DTY6</accession>
<dbReference type="AlphaFoldDB" id="A0A9J6DTY6"/>
<name>A0A9J6DTY6_RHIMP</name>
<protein>
    <submittedName>
        <fullName evidence="2">Uncharacterized protein</fullName>
    </submittedName>
</protein>
<evidence type="ECO:0000313" key="3">
    <source>
        <dbReference type="Proteomes" id="UP000821866"/>
    </source>
</evidence>
<feature type="region of interest" description="Disordered" evidence="1">
    <location>
        <begin position="538"/>
        <end position="568"/>
    </location>
</feature>
<evidence type="ECO:0000313" key="2">
    <source>
        <dbReference type="EMBL" id="KAH8025368.1"/>
    </source>
</evidence>
<proteinExistence type="predicted"/>
<dbReference type="EMBL" id="JABSTU010000007">
    <property type="protein sequence ID" value="KAH8025368.1"/>
    <property type="molecule type" value="Genomic_DNA"/>
</dbReference>
<reference evidence="2" key="2">
    <citation type="submission" date="2021-09" db="EMBL/GenBank/DDBJ databases">
        <authorList>
            <person name="Jia N."/>
            <person name="Wang J."/>
            <person name="Shi W."/>
            <person name="Du L."/>
            <person name="Sun Y."/>
            <person name="Zhan W."/>
            <person name="Jiang J."/>
            <person name="Wang Q."/>
            <person name="Zhang B."/>
            <person name="Ji P."/>
            <person name="Sakyi L.B."/>
            <person name="Cui X."/>
            <person name="Yuan T."/>
            <person name="Jiang B."/>
            <person name="Yang W."/>
            <person name="Lam T.T.-Y."/>
            <person name="Chang Q."/>
            <person name="Ding S."/>
            <person name="Wang X."/>
            <person name="Zhu J."/>
            <person name="Ruan X."/>
            <person name="Zhao L."/>
            <person name="Wei J."/>
            <person name="Que T."/>
            <person name="Du C."/>
            <person name="Cheng J."/>
            <person name="Dai P."/>
            <person name="Han X."/>
            <person name="Huang E."/>
            <person name="Gao Y."/>
            <person name="Liu J."/>
            <person name="Shao H."/>
            <person name="Ye R."/>
            <person name="Li L."/>
            <person name="Wei W."/>
            <person name="Wang X."/>
            <person name="Wang C."/>
            <person name="Huo Q."/>
            <person name="Li W."/>
            <person name="Guo W."/>
            <person name="Chen H."/>
            <person name="Chen S."/>
            <person name="Zhou L."/>
            <person name="Zhou L."/>
            <person name="Ni X."/>
            <person name="Tian J."/>
            <person name="Zhou Y."/>
            <person name="Sheng Y."/>
            <person name="Liu T."/>
            <person name="Pan Y."/>
            <person name="Xia L."/>
            <person name="Li J."/>
            <person name="Zhao F."/>
            <person name="Cao W."/>
        </authorList>
    </citation>
    <scope>NUCLEOTIDE SEQUENCE</scope>
    <source>
        <strain evidence="2">Rmic-2018</strain>
        <tissue evidence="2">Larvae</tissue>
    </source>
</reference>